<evidence type="ECO:0000259" key="4">
    <source>
        <dbReference type="PROSITE" id="PS50949"/>
    </source>
</evidence>
<keyword evidence="6" id="KW-1185">Reference proteome</keyword>
<dbReference type="PANTHER" id="PTHR44846">
    <property type="entry name" value="MANNOSYL-D-GLYCERATE TRANSPORT/METABOLISM SYSTEM REPRESSOR MNGR-RELATED"/>
    <property type="match status" value="1"/>
</dbReference>
<evidence type="ECO:0000256" key="2">
    <source>
        <dbReference type="ARBA" id="ARBA00023125"/>
    </source>
</evidence>
<keyword evidence="1" id="KW-0805">Transcription regulation</keyword>
<dbReference type="Pfam" id="PF07702">
    <property type="entry name" value="UTRA"/>
    <property type="match status" value="1"/>
</dbReference>
<dbReference type="GO" id="GO:0045892">
    <property type="term" value="P:negative regulation of DNA-templated transcription"/>
    <property type="evidence" value="ECO:0007669"/>
    <property type="project" value="TreeGrafter"/>
</dbReference>
<organism evidence="5 6">
    <name type="scientific">Paenibacillus flagellatus</name>
    <dbReference type="NCBI Taxonomy" id="2211139"/>
    <lineage>
        <taxon>Bacteria</taxon>
        <taxon>Bacillati</taxon>
        <taxon>Bacillota</taxon>
        <taxon>Bacilli</taxon>
        <taxon>Bacillales</taxon>
        <taxon>Paenibacillaceae</taxon>
        <taxon>Paenibacillus</taxon>
    </lineage>
</organism>
<keyword evidence="2" id="KW-0238">DNA-binding</keyword>
<feature type="domain" description="HTH gntR-type" evidence="4">
    <location>
        <begin position="9"/>
        <end position="77"/>
    </location>
</feature>
<dbReference type="PRINTS" id="PR00035">
    <property type="entry name" value="HTHGNTR"/>
</dbReference>
<dbReference type="OrthoDB" id="457376at2"/>
<dbReference type="InterPro" id="IPR036388">
    <property type="entry name" value="WH-like_DNA-bd_sf"/>
</dbReference>
<dbReference type="Gene3D" id="3.40.1410.10">
    <property type="entry name" value="Chorismate lyase-like"/>
    <property type="match status" value="1"/>
</dbReference>
<dbReference type="PANTHER" id="PTHR44846:SF1">
    <property type="entry name" value="MANNOSYL-D-GLYCERATE TRANSPORT_METABOLISM SYSTEM REPRESSOR MNGR-RELATED"/>
    <property type="match status" value="1"/>
</dbReference>
<dbReference type="SMART" id="SM00345">
    <property type="entry name" value="HTH_GNTR"/>
    <property type="match status" value="1"/>
</dbReference>
<dbReference type="EMBL" id="QJVJ01000013">
    <property type="protein sequence ID" value="PYI51348.1"/>
    <property type="molecule type" value="Genomic_DNA"/>
</dbReference>
<evidence type="ECO:0000256" key="1">
    <source>
        <dbReference type="ARBA" id="ARBA00023015"/>
    </source>
</evidence>
<dbReference type="RefSeq" id="WP_110842860.1">
    <property type="nucleotide sequence ID" value="NZ_QJVJ01000013.1"/>
</dbReference>
<dbReference type="Proteomes" id="UP000247476">
    <property type="component" value="Unassembled WGS sequence"/>
</dbReference>
<sequence length="257" mass="29467">MKLNNTSQEPLYLQLKNIIKEDIHRGNYKAGEQLPPEEELCETYGVSRGTVRKAIMDLVGEGILKRHQGKGTFVREESMIKRELFSMGGYSETATTTGEPLRPHILSCSVIGADDYLASFFRVEPGDRILELKRAHYIRDEVLIFETAHYSLDRFPGLERFILESPSTYSTLKRRYNIEMTYSEKTLELAYATEEEASILNCDPGTTLYVIERKSYDDDNAPIHISSSLYKTNRVKFTITVNQRKEKNAPPEQGPER</sequence>
<dbReference type="FunFam" id="1.10.10.10:FF:000079">
    <property type="entry name" value="GntR family transcriptional regulator"/>
    <property type="match status" value="1"/>
</dbReference>
<evidence type="ECO:0000256" key="3">
    <source>
        <dbReference type="ARBA" id="ARBA00023163"/>
    </source>
</evidence>
<evidence type="ECO:0000313" key="6">
    <source>
        <dbReference type="Proteomes" id="UP000247476"/>
    </source>
</evidence>
<protein>
    <submittedName>
        <fullName evidence="5">Transcriptional regulator</fullName>
    </submittedName>
</protein>
<dbReference type="GO" id="GO:0003677">
    <property type="term" value="F:DNA binding"/>
    <property type="evidence" value="ECO:0007669"/>
    <property type="project" value="UniProtKB-KW"/>
</dbReference>
<reference evidence="5 6" key="1">
    <citation type="submission" date="2018-05" db="EMBL/GenBank/DDBJ databases">
        <title>Paenibacillus flagellatus sp. nov., isolated from selenium mineral soil.</title>
        <authorList>
            <person name="Dai X."/>
        </authorList>
    </citation>
    <scope>NUCLEOTIDE SEQUENCE [LARGE SCALE GENOMIC DNA]</scope>
    <source>
        <strain evidence="5 6">DXL2</strain>
    </source>
</reference>
<proteinExistence type="predicted"/>
<dbReference type="SUPFAM" id="SSF64288">
    <property type="entry name" value="Chorismate lyase-like"/>
    <property type="match status" value="1"/>
</dbReference>
<name>A0A2V5JX58_9BACL</name>
<dbReference type="CDD" id="cd07377">
    <property type="entry name" value="WHTH_GntR"/>
    <property type="match status" value="1"/>
</dbReference>
<dbReference type="InterPro" id="IPR028978">
    <property type="entry name" value="Chorismate_lyase_/UTRA_dom_sf"/>
</dbReference>
<dbReference type="AlphaFoldDB" id="A0A2V5JX58"/>
<dbReference type="InterPro" id="IPR011663">
    <property type="entry name" value="UTRA"/>
</dbReference>
<dbReference type="SUPFAM" id="SSF46785">
    <property type="entry name" value="Winged helix' DNA-binding domain"/>
    <property type="match status" value="1"/>
</dbReference>
<gene>
    <name evidence="5" type="ORF">DLM86_25315</name>
</gene>
<dbReference type="InterPro" id="IPR050679">
    <property type="entry name" value="Bact_HTH_transcr_reg"/>
</dbReference>
<dbReference type="InterPro" id="IPR000524">
    <property type="entry name" value="Tscrpt_reg_HTH_GntR"/>
</dbReference>
<dbReference type="PROSITE" id="PS50949">
    <property type="entry name" value="HTH_GNTR"/>
    <property type="match status" value="1"/>
</dbReference>
<dbReference type="SMART" id="SM00866">
    <property type="entry name" value="UTRA"/>
    <property type="match status" value="1"/>
</dbReference>
<comment type="caution">
    <text evidence="5">The sequence shown here is derived from an EMBL/GenBank/DDBJ whole genome shotgun (WGS) entry which is preliminary data.</text>
</comment>
<dbReference type="Pfam" id="PF00392">
    <property type="entry name" value="GntR"/>
    <property type="match status" value="1"/>
</dbReference>
<evidence type="ECO:0000313" key="5">
    <source>
        <dbReference type="EMBL" id="PYI51348.1"/>
    </source>
</evidence>
<accession>A0A2V5JX58</accession>
<dbReference type="InterPro" id="IPR036390">
    <property type="entry name" value="WH_DNA-bd_sf"/>
</dbReference>
<keyword evidence="3" id="KW-0804">Transcription</keyword>
<dbReference type="GO" id="GO:0003700">
    <property type="term" value="F:DNA-binding transcription factor activity"/>
    <property type="evidence" value="ECO:0007669"/>
    <property type="project" value="InterPro"/>
</dbReference>
<dbReference type="Gene3D" id="1.10.10.10">
    <property type="entry name" value="Winged helix-like DNA-binding domain superfamily/Winged helix DNA-binding domain"/>
    <property type="match status" value="1"/>
</dbReference>